<dbReference type="SMART" id="SM00387">
    <property type="entry name" value="HATPase_c"/>
    <property type="match status" value="1"/>
</dbReference>
<evidence type="ECO:0000256" key="1">
    <source>
        <dbReference type="ARBA" id="ARBA00000085"/>
    </source>
</evidence>
<dbReference type="InterPro" id="IPR005467">
    <property type="entry name" value="His_kinase_dom"/>
</dbReference>
<evidence type="ECO:0000256" key="6">
    <source>
        <dbReference type="ARBA" id="ARBA00022777"/>
    </source>
</evidence>
<evidence type="ECO:0000256" key="8">
    <source>
        <dbReference type="ARBA" id="ARBA00023012"/>
    </source>
</evidence>
<feature type="domain" description="Histidine kinase" evidence="9">
    <location>
        <begin position="76"/>
        <end position="292"/>
    </location>
</feature>
<dbReference type="InterPro" id="IPR003661">
    <property type="entry name" value="HisK_dim/P_dom"/>
</dbReference>
<dbReference type="InterPro" id="IPR036890">
    <property type="entry name" value="HATPase_C_sf"/>
</dbReference>
<dbReference type="GO" id="GO:0005524">
    <property type="term" value="F:ATP binding"/>
    <property type="evidence" value="ECO:0007669"/>
    <property type="project" value="UniProtKB-KW"/>
</dbReference>
<dbReference type="EC" id="2.7.13.3" evidence="2"/>
<gene>
    <name evidence="10" type="ORF">DEM34_08085</name>
</gene>
<dbReference type="Proteomes" id="UP000245474">
    <property type="component" value="Unassembled WGS sequence"/>
</dbReference>
<evidence type="ECO:0000259" key="9">
    <source>
        <dbReference type="PROSITE" id="PS50109"/>
    </source>
</evidence>
<dbReference type="Gene3D" id="1.10.287.130">
    <property type="match status" value="1"/>
</dbReference>
<keyword evidence="3" id="KW-0597">Phosphoprotein</keyword>
<evidence type="ECO:0000256" key="7">
    <source>
        <dbReference type="ARBA" id="ARBA00022840"/>
    </source>
</evidence>
<dbReference type="PRINTS" id="PR00344">
    <property type="entry name" value="BCTRLSENSOR"/>
</dbReference>
<dbReference type="PROSITE" id="PS50109">
    <property type="entry name" value="HIS_KIN"/>
    <property type="match status" value="1"/>
</dbReference>
<dbReference type="PANTHER" id="PTHR43065">
    <property type="entry name" value="SENSOR HISTIDINE KINASE"/>
    <property type="match status" value="1"/>
</dbReference>
<protein>
    <recommendedName>
        <fullName evidence="2">histidine kinase</fullName>
        <ecNumber evidence="2">2.7.13.3</ecNumber>
    </recommendedName>
</protein>
<dbReference type="Gene3D" id="3.30.565.10">
    <property type="entry name" value="Histidine kinase-like ATPase, C-terminal domain"/>
    <property type="match status" value="1"/>
</dbReference>
<comment type="catalytic activity">
    <reaction evidence="1">
        <text>ATP + protein L-histidine = ADP + protein N-phospho-L-histidine.</text>
        <dbReference type="EC" id="2.7.13.3"/>
    </reaction>
</comment>
<keyword evidence="6" id="KW-0418">Kinase</keyword>
<dbReference type="GO" id="GO:0000155">
    <property type="term" value="F:phosphorelay sensor kinase activity"/>
    <property type="evidence" value="ECO:0007669"/>
    <property type="project" value="InterPro"/>
</dbReference>
<accession>A0A2U2N3F9</accession>
<dbReference type="EMBL" id="QFFI01000010">
    <property type="protein sequence ID" value="PWG63514.1"/>
    <property type="molecule type" value="Genomic_DNA"/>
</dbReference>
<dbReference type="InterPro" id="IPR004358">
    <property type="entry name" value="Sig_transdc_His_kin-like_C"/>
</dbReference>
<organism evidence="10 11">
    <name type="scientific">Sediminicurvatus halobius</name>
    <dbReference type="NCBI Taxonomy" id="2182432"/>
    <lineage>
        <taxon>Bacteria</taxon>
        <taxon>Pseudomonadati</taxon>
        <taxon>Pseudomonadota</taxon>
        <taxon>Gammaproteobacteria</taxon>
        <taxon>Chromatiales</taxon>
        <taxon>Ectothiorhodospiraceae</taxon>
        <taxon>Sediminicurvatus</taxon>
    </lineage>
</organism>
<evidence type="ECO:0000256" key="3">
    <source>
        <dbReference type="ARBA" id="ARBA00022553"/>
    </source>
</evidence>
<comment type="caution">
    <text evidence="10">The sequence shown here is derived from an EMBL/GenBank/DDBJ whole genome shotgun (WGS) entry which is preliminary data.</text>
</comment>
<dbReference type="InterPro" id="IPR003594">
    <property type="entry name" value="HATPase_dom"/>
</dbReference>
<dbReference type="Pfam" id="PF02518">
    <property type="entry name" value="HATPase_c"/>
    <property type="match status" value="1"/>
</dbReference>
<evidence type="ECO:0000313" key="10">
    <source>
        <dbReference type="EMBL" id="PWG63514.1"/>
    </source>
</evidence>
<evidence type="ECO:0000256" key="5">
    <source>
        <dbReference type="ARBA" id="ARBA00022741"/>
    </source>
</evidence>
<name>A0A2U2N3F9_9GAMM</name>
<proteinExistence type="predicted"/>
<sequence>MVGPGAGRPPPGGIRMVEVLDPQAKQKPASPRHNGHDRSDPLPMIPAYVVDGASRQPQMLSGDTLRRATLAHVAPAVIHELRQPLTAILSSAAGCERLLAQDIPSREALAAGIGMIRRNAERAVGTMRSLQQLFVEGGLQRRRLDLTGTLAETAAQLADRAQDLGVRLEQVQSVEALCVDGDGILLRQAVVNLVENALQAAASADGEPAVQLRAVGAEHRCLRVTVADSGSGVPPGCVSRIFQPFVTSRSEGMGIGLWLARTIAEAHGGTISVGRDAALGGAAFHLVLPAARA</sequence>
<keyword evidence="4" id="KW-0808">Transferase</keyword>
<keyword evidence="7" id="KW-0067">ATP-binding</keyword>
<dbReference type="SUPFAM" id="SSF55874">
    <property type="entry name" value="ATPase domain of HSP90 chaperone/DNA topoisomerase II/histidine kinase"/>
    <property type="match status" value="1"/>
</dbReference>
<dbReference type="CDD" id="cd00082">
    <property type="entry name" value="HisKA"/>
    <property type="match status" value="1"/>
</dbReference>
<evidence type="ECO:0000313" key="11">
    <source>
        <dbReference type="Proteomes" id="UP000245474"/>
    </source>
</evidence>
<evidence type="ECO:0000256" key="4">
    <source>
        <dbReference type="ARBA" id="ARBA00022679"/>
    </source>
</evidence>
<dbReference type="SUPFAM" id="SSF47384">
    <property type="entry name" value="Homodimeric domain of signal transducing histidine kinase"/>
    <property type="match status" value="1"/>
</dbReference>
<dbReference type="InterPro" id="IPR036097">
    <property type="entry name" value="HisK_dim/P_sf"/>
</dbReference>
<keyword evidence="11" id="KW-1185">Reference proteome</keyword>
<keyword evidence="5" id="KW-0547">Nucleotide-binding</keyword>
<dbReference type="PANTHER" id="PTHR43065:SF10">
    <property type="entry name" value="PEROXIDE STRESS-ACTIVATED HISTIDINE KINASE MAK3"/>
    <property type="match status" value="1"/>
</dbReference>
<dbReference type="AlphaFoldDB" id="A0A2U2N3F9"/>
<keyword evidence="8" id="KW-0902">Two-component regulatory system</keyword>
<evidence type="ECO:0000256" key="2">
    <source>
        <dbReference type="ARBA" id="ARBA00012438"/>
    </source>
</evidence>
<reference evidence="10 11" key="1">
    <citation type="submission" date="2018-05" db="EMBL/GenBank/DDBJ databases">
        <title>Spiribacter halobius sp. nov., a moderately halophilic bacterium isolated from marine solar saltern.</title>
        <authorList>
            <person name="Zheng W.-S."/>
            <person name="Lu D.-C."/>
            <person name="Du Z.-J."/>
        </authorList>
    </citation>
    <scope>NUCLEOTIDE SEQUENCE [LARGE SCALE GENOMIC DNA]</scope>
    <source>
        <strain evidence="10 11">E85</strain>
    </source>
</reference>